<dbReference type="PANTHER" id="PTHR45436:SF15">
    <property type="entry name" value="SENSOR HISTIDINE KINASE CUSS"/>
    <property type="match status" value="1"/>
</dbReference>
<name>A0AAU7DMH8_9BACT</name>
<organism evidence="14">
    <name type="scientific">Telmatobacter sp. DSM 110680</name>
    <dbReference type="NCBI Taxonomy" id="3036704"/>
    <lineage>
        <taxon>Bacteria</taxon>
        <taxon>Pseudomonadati</taxon>
        <taxon>Acidobacteriota</taxon>
        <taxon>Terriglobia</taxon>
        <taxon>Terriglobales</taxon>
        <taxon>Acidobacteriaceae</taxon>
        <taxon>Telmatobacter</taxon>
    </lineage>
</organism>
<dbReference type="SMART" id="SM00388">
    <property type="entry name" value="HisKA"/>
    <property type="match status" value="1"/>
</dbReference>
<dbReference type="PRINTS" id="PR00344">
    <property type="entry name" value="BCTRLSENSOR"/>
</dbReference>
<sequence>MKLTFRSLLLKIFLWFWATVLVTGISLVLTFILEPHGVPAQWHSTLAETARYSGTIAVETLEREGTPAAASYLDRLVHDTALKACLFDISGKIIAGDGCETFQQMATRVTGLNTSEFGMVFGIARVALILKGNSRRQYIFATELPAGPRAAAGFNRTTFLVQWGVAFLVSGFVCYLLTRYITAPILRLRAASQQLATGDLSTRAGPEIASRQDEIGDLLRDFDAMASRIEDLVSGQRQLISDVSHELRSPLARLNVALDLGRQRKGNDAAFDQMEQDLALLNEMIGRLLTIAKLDVSARQVPMVQVDLTELVSQIVRDANFEARVLDRAVQLTAEGPYLVRGNPELLHGAIENVVRNAIHYTASGTSVEVSMQVVRQPKKSFVRVTIRDHGPGLPESELVNIFRPFYRVADARDRQSGGTGLGLAIADRVIRTHGGTIRAENASSSGLMVEILLPECESDLT</sequence>
<evidence type="ECO:0000256" key="5">
    <source>
        <dbReference type="ARBA" id="ARBA00022679"/>
    </source>
</evidence>
<feature type="domain" description="Histidine kinase" evidence="12">
    <location>
        <begin position="242"/>
        <end position="458"/>
    </location>
</feature>
<dbReference type="Pfam" id="PF02518">
    <property type="entry name" value="HATPase_c"/>
    <property type="match status" value="1"/>
</dbReference>
<reference evidence="14" key="1">
    <citation type="submission" date="2023-03" db="EMBL/GenBank/DDBJ databases">
        <title>Edaphobacter sp.</title>
        <authorList>
            <person name="Huber K.J."/>
            <person name="Papendorf J."/>
            <person name="Pilke C."/>
            <person name="Bunk B."/>
            <person name="Sproeer C."/>
            <person name="Pester M."/>
        </authorList>
    </citation>
    <scope>NUCLEOTIDE SEQUENCE</scope>
    <source>
        <strain evidence="14">DSM 110680</strain>
    </source>
</reference>
<evidence type="ECO:0000256" key="6">
    <source>
        <dbReference type="ARBA" id="ARBA00022692"/>
    </source>
</evidence>
<dbReference type="Gene3D" id="1.10.8.500">
    <property type="entry name" value="HAMP domain in histidine kinase"/>
    <property type="match status" value="1"/>
</dbReference>
<dbReference type="Pfam" id="PF00512">
    <property type="entry name" value="HisKA"/>
    <property type="match status" value="1"/>
</dbReference>
<evidence type="ECO:0000256" key="8">
    <source>
        <dbReference type="ARBA" id="ARBA00022989"/>
    </source>
</evidence>
<keyword evidence="14" id="KW-0067">ATP-binding</keyword>
<evidence type="ECO:0000259" key="13">
    <source>
        <dbReference type="PROSITE" id="PS50885"/>
    </source>
</evidence>
<dbReference type="GO" id="GO:0000155">
    <property type="term" value="F:phosphorelay sensor kinase activity"/>
    <property type="evidence" value="ECO:0007669"/>
    <property type="project" value="InterPro"/>
</dbReference>
<dbReference type="InterPro" id="IPR050428">
    <property type="entry name" value="TCS_sensor_his_kinase"/>
</dbReference>
<keyword evidence="4" id="KW-0597">Phosphoprotein</keyword>
<dbReference type="RefSeq" id="WP_348263496.1">
    <property type="nucleotide sequence ID" value="NZ_CP121196.1"/>
</dbReference>
<dbReference type="InterPro" id="IPR003661">
    <property type="entry name" value="HisK_dim/P_dom"/>
</dbReference>
<dbReference type="Gene3D" id="3.30.565.10">
    <property type="entry name" value="Histidine kinase-like ATPase, C-terminal domain"/>
    <property type="match status" value="1"/>
</dbReference>
<dbReference type="Pfam" id="PF00672">
    <property type="entry name" value="HAMP"/>
    <property type="match status" value="1"/>
</dbReference>
<proteinExistence type="predicted"/>
<dbReference type="Gene3D" id="1.10.287.130">
    <property type="match status" value="1"/>
</dbReference>
<dbReference type="InterPro" id="IPR003594">
    <property type="entry name" value="HATPase_dom"/>
</dbReference>
<evidence type="ECO:0000256" key="7">
    <source>
        <dbReference type="ARBA" id="ARBA00022777"/>
    </source>
</evidence>
<feature type="transmembrane region" description="Helical" evidence="11">
    <location>
        <begin position="12"/>
        <end position="33"/>
    </location>
</feature>
<dbReference type="EMBL" id="CP121196">
    <property type="protein sequence ID" value="XBH18272.1"/>
    <property type="molecule type" value="Genomic_DNA"/>
</dbReference>
<dbReference type="InterPro" id="IPR005467">
    <property type="entry name" value="His_kinase_dom"/>
</dbReference>
<evidence type="ECO:0000256" key="2">
    <source>
        <dbReference type="ARBA" id="ARBA00004141"/>
    </source>
</evidence>
<dbReference type="GO" id="GO:0005886">
    <property type="term" value="C:plasma membrane"/>
    <property type="evidence" value="ECO:0007669"/>
    <property type="project" value="TreeGrafter"/>
</dbReference>
<evidence type="ECO:0000256" key="10">
    <source>
        <dbReference type="ARBA" id="ARBA00023136"/>
    </source>
</evidence>
<keyword evidence="9" id="KW-0902">Two-component regulatory system</keyword>
<keyword evidence="8 11" id="KW-1133">Transmembrane helix</keyword>
<evidence type="ECO:0000313" key="14">
    <source>
        <dbReference type="EMBL" id="XBH18272.1"/>
    </source>
</evidence>
<dbReference type="PROSITE" id="PS50885">
    <property type="entry name" value="HAMP"/>
    <property type="match status" value="1"/>
</dbReference>
<dbReference type="SUPFAM" id="SSF47384">
    <property type="entry name" value="Homodimeric domain of signal transducing histidine kinase"/>
    <property type="match status" value="1"/>
</dbReference>
<dbReference type="InterPro" id="IPR036097">
    <property type="entry name" value="HisK_dim/P_sf"/>
</dbReference>
<keyword evidence="5" id="KW-0808">Transferase</keyword>
<keyword evidence="7" id="KW-0418">Kinase</keyword>
<protein>
    <recommendedName>
        <fullName evidence="3">histidine kinase</fullName>
        <ecNumber evidence="3">2.7.13.3</ecNumber>
    </recommendedName>
</protein>
<evidence type="ECO:0000256" key="4">
    <source>
        <dbReference type="ARBA" id="ARBA00022553"/>
    </source>
</evidence>
<evidence type="ECO:0000256" key="9">
    <source>
        <dbReference type="ARBA" id="ARBA00023012"/>
    </source>
</evidence>
<dbReference type="EC" id="2.7.13.3" evidence="3"/>
<dbReference type="PANTHER" id="PTHR45436">
    <property type="entry name" value="SENSOR HISTIDINE KINASE YKOH"/>
    <property type="match status" value="1"/>
</dbReference>
<evidence type="ECO:0000259" key="12">
    <source>
        <dbReference type="PROSITE" id="PS50109"/>
    </source>
</evidence>
<dbReference type="SUPFAM" id="SSF55874">
    <property type="entry name" value="ATPase domain of HSP90 chaperone/DNA topoisomerase II/histidine kinase"/>
    <property type="match status" value="1"/>
</dbReference>
<gene>
    <name evidence="14" type="ORF">P8935_02820</name>
</gene>
<keyword evidence="10 11" id="KW-0472">Membrane</keyword>
<feature type="domain" description="HAMP" evidence="13">
    <location>
        <begin position="179"/>
        <end position="234"/>
    </location>
</feature>
<dbReference type="AlphaFoldDB" id="A0AAU7DMH8"/>
<evidence type="ECO:0000256" key="3">
    <source>
        <dbReference type="ARBA" id="ARBA00012438"/>
    </source>
</evidence>
<dbReference type="CDD" id="cd06225">
    <property type="entry name" value="HAMP"/>
    <property type="match status" value="1"/>
</dbReference>
<keyword evidence="14" id="KW-0547">Nucleotide-binding</keyword>
<dbReference type="InterPro" id="IPR004358">
    <property type="entry name" value="Sig_transdc_His_kin-like_C"/>
</dbReference>
<keyword evidence="6 11" id="KW-0812">Transmembrane</keyword>
<dbReference type="FunFam" id="3.30.565.10:FF:000006">
    <property type="entry name" value="Sensor histidine kinase WalK"/>
    <property type="match status" value="1"/>
</dbReference>
<dbReference type="SMART" id="SM00304">
    <property type="entry name" value="HAMP"/>
    <property type="match status" value="1"/>
</dbReference>
<dbReference type="CDD" id="cd00082">
    <property type="entry name" value="HisKA"/>
    <property type="match status" value="1"/>
</dbReference>
<accession>A0AAU7DMH8</accession>
<dbReference type="InterPro" id="IPR036890">
    <property type="entry name" value="HATPase_C_sf"/>
</dbReference>
<dbReference type="GO" id="GO:0005524">
    <property type="term" value="F:ATP binding"/>
    <property type="evidence" value="ECO:0007669"/>
    <property type="project" value="UniProtKB-KW"/>
</dbReference>
<evidence type="ECO:0000256" key="1">
    <source>
        <dbReference type="ARBA" id="ARBA00000085"/>
    </source>
</evidence>
<dbReference type="SMART" id="SM00387">
    <property type="entry name" value="HATPase_c"/>
    <property type="match status" value="1"/>
</dbReference>
<evidence type="ECO:0000256" key="11">
    <source>
        <dbReference type="SAM" id="Phobius"/>
    </source>
</evidence>
<feature type="transmembrane region" description="Helical" evidence="11">
    <location>
        <begin position="159"/>
        <end position="178"/>
    </location>
</feature>
<dbReference type="SUPFAM" id="SSF158472">
    <property type="entry name" value="HAMP domain-like"/>
    <property type="match status" value="1"/>
</dbReference>
<dbReference type="InterPro" id="IPR003660">
    <property type="entry name" value="HAMP_dom"/>
</dbReference>
<comment type="subcellular location">
    <subcellularLocation>
        <location evidence="2">Membrane</location>
        <topology evidence="2">Multi-pass membrane protein</topology>
    </subcellularLocation>
</comment>
<dbReference type="PROSITE" id="PS50109">
    <property type="entry name" value="HIS_KIN"/>
    <property type="match status" value="1"/>
</dbReference>
<comment type="catalytic activity">
    <reaction evidence="1">
        <text>ATP + protein L-histidine = ADP + protein N-phospho-L-histidine.</text>
        <dbReference type="EC" id="2.7.13.3"/>
    </reaction>
</comment>